<organism evidence="20 22">
    <name type="scientific">Brevibacillus composti</name>
    <dbReference type="NCBI Taxonomy" id="2796470"/>
    <lineage>
        <taxon>Bacteria</taxon>
        <taxon>Bacillati</taxon>
        <taxon>Bacillota</taxon>
        <taxon>Bacilli</taxon>
        <taxon>Bacillales</taxon>
        <taxon>Paenibacillaceae</taxon>
        <taxon>Brevibacillus</taxon>
    </lineage>
</organism>
<dbReference type="AlphaFoldDB" id="A0A7T5JM70"/>
<dbReference type="PANTHER" id="PTHR11472">
    <property type="entry name" value="DNA REPAIR DEAD HELICASE RAD3/XP-D SUBFAMILY MEMBER"/>
    <property type="match status" value="1"/>
</dbReference>
<dbReference type="SUPFAM" id="SSF53098">
    <property type="entry name" value="Ribonuclease H-like"/>
    <property type="match status" value="1"/>
</dbReference>
<evidence type="ECO:0000256" key="7">
    <source>
        <dbReference type="ARBA" id="ARBA00022801"/>
    </source>
</evidence>
<dbReference type="Pfam" id="PF00929">
    <property type="entry name" value="RNase_T"/>
    <property type="match status" value="1"/>
</dbReference>
<evidence type="ECO:0000256" key="11">
    <source>
        <dbReference type="ARBA" id="ARBA00023004"/>
    </source>
</evidence>
<dbReference type="RefSeq" id="WP_198826354.1">
    <property type="nucleotide sequence ID" value="NZ_CP066308.1"/>
</dbReference>
<keyword evidence="2" id="KW-0004">4Fe-4S</keyword>
<dbReference type="Gene3D" id="3.40.50.300">
    <property type="entry name" value="P-loop containing nucleotide triphosphate hydrolases"/>
    <property type="match status" value="2"/>
</dbReference>
<dbReference type="SMART" id="SM00479">
    <property type="entry name" value="EXOIII"/>
    <property type="match status" value="1"/>
</dbReference>
<dbReference type="PROSITE" id="PS51193">
    <property type="entry name" value="HELICASE_ATP_BIND_2"/>
    <property type="match status" value="1"/>
</dbReference>
<dbReference type="GO" id="GO:0051539">
    <property type="term" value="F:4 iron, 4 sulfur cluster binding"/>
    <property type="evidence" value="ECO:0007669"/>
    <property type="project" value="UniProtKB-KW"/>
</dbReference>
<dbReference type="InterPro" id="IPR045028">
    <property type="entry name" value="DinG/Rad3-like"/>
</dbReference>
<comment type="similarity">
    <text evidence="17">Belongs to the helicase family. DinG subfamily. Type 2 sub-subfamily.</text>
</comment>
<dbReference type="Proteomes" id="UP000595847">
    <property type="component" value="Chromosome"/>
</dbReference>
<dbReference type="SMART" id="SM00491">
    <property type="entry name" value="HELICc2"/>
    <property type="match status" value="1"/>
</dbReference>
<evidence type="ECO:0000256" key="18">
    <source>
        <dbReference type="SAM" id="MobiDB-lite"/>
    </source>
</evidence>
<dbReference type="FunFam" id="3.30.420.10:FF:000045">
    <property type="entry name" value="3'-5' exonuclease DinG"/>
    <property type="match status" value="1"/>
</dbReference>
<evidence type="ECO:0000256" key="16">
    <source>
        <dbReference type="ARBA" id="ARBA00048954"/>
    </source>
</evidence>
<evidence type="ECO:0000313" key="23">
    <source>
        <dbReference type="Proteomes" id="UP000677234"/>
    </source>
</evidence>
<dbReference type="Pfam" id="PF00270">
    <property type="entry name" value="DEAD"/>
    <property type="match status" value="1"/>
</dbReference>
<dbReference type="Gene3D" id="3.30.420.10">
    <property type="entry name" value="Ribonuclease H-like superfamily/Ribonuclease H"/>
    <property type="match status" value="1"/>
</dbReference>
<evidence type="ECO:0000256" key="1">
    <source>
        <dbReference type="ARBA" id="ARBA00001966"/>
    </source>
</evidence>
<evidence type="ECO:0000256" key="6">
    <source>
        <dbReference type="ARBA" id="ARBA00022763"/>
    </source>
</evidence>
<evidence type="ECO:0000256" key="5">
    <source>
        <dbReference type="ARBA" id="ARBA00022741"/>
    </source>
</evidence>
<dbReference type="InterPro" id="IPR006554">
    <property type="entry name" value="Helicase-like_DEXD_c2"/>
</dbReference>
<dbReference type="KEGG" id="bcop:JD108_12215"/>
<dbReference type="FunFam" id="3.40.50.300:FF:000437">
    <property type="entry name" value="ATP-dependent DNA helicase DinG"/>
    <property type="match status" value="1"/>
</dbReference>
<protein>
    <recommendedName>
        <fullName evidence="17">3'-5' exonuclease DinG</fullName>
        <ecNumber evidence="17">3.1.-.-</ecNumber>
    </recommendedName>
</protein>
<dbReference type="InterPro" id="IPR013520">
    <property type="entry name" value="Ribonucl_H"/>
</dbReference>
<comment type="cofactor">
    <cofactor evidence="1">
        <name>[4Fe-4S] cluster</name>
        <dbReference type="ChEBI" id="CHEBI:49883"/>
    </cofactor>
</comment>
<keyword evidence="23" id="KW-1185">Reference proteome</keyword>
<dbReference type="SMART" id="SM00487">
    <property type="entry name" value="DEXDc"/>
    <property type="match status" value="1"/>
</dbReference>
<keyword evidence="9 17" id="KW-0269">Exonuclease</keyword>
<keyword evidence="6" id="KW-0227">DNA damage</keyword>
<keyword evidence="5 17" id="KW-0547">Nucleotide-binding</keyword>
<evidence type="ECO:0000256" key="12">
    <source>
        <dbReference type="ARBA" id="ARBA00023014"/>
    </source>
</evidence>
<dbReference type="NCBIfam" id="TIGR00573">
    <property type="entry name" value="dnaq"/>
    <property type="match status" value="1"/>
</dbReference>
<dbReference type="InterPro" id="IPR012337">
    <property type="entry name" value="RNaseH-like_sf"/>
</dbReference>
<evidence type="ECO:0000256" key="2">
    <source>
        <dbReference type="ARBA" id="ARBA00022485"/>
    </source>
</evidence>
<dbReference type="EMBL" id="CP073708">
    <property type="protein sequence ID" value="QUO39799.1"/>
    <property type="molecule type" value="Genomic_DNA"/>
</dbReference>
<dbReference type="InterPro" id="IPR011545">
    <property type="entry name" value="DEAD/DEAH_box_helicase_dom"/>
</dbReference>
<dbReference type="Pfam" id="PF13307">
    <property type="entry name" value="Helicase_C_2"/>
    <property type="match status" value="1"/>
</dbReference>
<dbReference type="EMBL" id="CP066308">
    <property type="protein sequence ID" value="QQE72721.1"/>
    <property type="molecule type" value="Genomic_DNA"/>
</dbReference>
<dbReference type="HAMAP" id="MF_02206">
    <property type="entry name" value="DinG_exonucl"/>
    <property type="match status" value="1"/>
</dbReference>
<gene>
    <name evidence="17" type="primary">dinG</name>
    <name evidence="20" type="ORF">JD108_12215</name>
    <name evidence="21" type="ORF">KDJ56_12160</name>
</gene>
<feature type="region of interest" description="Disordered" evidence="18">
    <location>
        <begin position="211"/>
        <end position="234"/>
    </location>
</feature>
<feature type="binding site" evidence="17">
    <location>
        <begin position="316"/>
        <end position="323"/>
    </location>
    <ligand>
        <name>ATP</name>
        <dbReference type="ChEBI" id="CHEBI:30616"/>
    </ligand>
</feature>
<feature type="domain" description="Helicase ATP-binding" evidence="19">
    <location>
        <begin position="281"/>
        <end position="545"/>
    </location>
</feature>
<dbReference type="Pfam" id="PF06733">
    <property type="entry name" value="DEAD_2"/>
    <property type="match status" value="1"/>
</dbReference>
<reference evidence="20 22" key="1">
    <citation type="submission" date="2020-12" db="EMBL/GenBank/DDBJ databases">
        <title>strain FJAT-54423T represents a novel species of the genus Brevibacillus.</title>
        <authorList>
            <person name="Tang R."/>
        </authorList>
    </citation>
    <scope>NUCLEOTIDE SEQUENCE [LARGE SCALE GENOMIC DNA]</scope>
    <source>
        <strain evidence="20 22">FJAT-54423</strain>
    </source>
</reference>
<evidence type="ECO:0000313" key="22">
    <source>
        <dbReference type="Proteomes" id="UP000595847"/>
    </source>
</evidence>
<proteinExistence type="inferred from homology"/>
<reference evidence="21" key="2">
    <citation type="submission" date="2021-04" db="EMBL/GenBank/DDBJ databases">
        <title>Brevibacillus composti FJAT-54423, complete genome.</title>
        <authorList>
            <person name="Tang R."/>
        </authorList>
    </citation>
    <scope>NUCLEOTIDE SEQUENCE</scope>
    <source>
        <strain evidence="21">FJAT-54424</strain>
    </source>
</reference>
<dbReference type="GO" id="GO:0008408">
    <property type="term" value="F:3'-5' exonuclease activity"/>
    <property type="evidence" value="ECO:0007669"/>
    <property type="project" value="UniProtKB-UniRule"/>
</dbReference>
<keyword evidence="7 17" id="KW-0378">Hydrolase</keyword>
<keyword evidence="14" id="KW-0234">DNA repair</keyword>
<keyword evidence="10 17" id="KW-0067">ATP-binding</keyword>
<dbReference type="InterPro" id="IPR027417">
    <property type="entry name" value="P-loop_NTPase"/>
</dbReference>
<dbReference type="GO" id="GO:0006260">
    <property type="term" value="P:DNA replication"/>
    <property type="evidence" value="ECO:0007669"/>
    <property type="project" value="InterPro"/>
</dbReference>
<dbReference type="SMART" id="SM00488">
    <property type="entry name" value="DEXDc2"/>
    <property type="match status" value="1"/>
</dbReference>
<dbReference type="GO" id="GO:0003677">
    <property type="term" value="F:DNA binding"/>
    <property type="evidence" value="ECO:0007669"/>
    <property type="project" value="UniProtKB-KW"/>
</dbReference>
<keyword evidence="12" id="KW-0411">Iron-sulfur</keyword>
<evidence type="ECO:0000256" key="3">
    <source>
        <dbReference type="ARBA" id="ARBA00022722"/>
    </source>
</evidence>
<evidence type="ECO:0000256" key="14">
    <source>
        <dbReference type="ARBA" id="ARBA00023204"/>
    </source>
</evidence>
<dbReference type="GO" id="GO:0005524">
    <property type="term" value="F:ATP binding"/>
    <property type="evidence" value="ECO:0007669"/>
    <property type="project" value="UniProtKB-UniRule"/>
</dbReference>
<keyword evidence="8 20" id="KW-0347">Helicase</keyword>
<dbReference type="Proteomes" id="UP000677234">
    <property type="component" value="Chromosome"/>
</dbReference>
<evidence type="ECO:0000256" key="10">
    <source>
        <dbReference type="ARBA" id="ARBA00022840"/>
    </source>
</evidence>
<keyword evidence="13" id="KW-0238">DNA-binding</keyword>
<dbReference type="InterPro" id="IPR006054">
    <property type="entry name" value="DnaQ"/>
</dbReference>
<dbReference type="InterPro" id="IPR014013">
    <property type="entry name" value="Helic_SF1/SF2_ATP-bd_DinG/Rad3"/>
</dbReference>
<evidence type="ECO:0000256" key="4">
    <source>
        <dbReference type="ARBA" id="ARBA00022723"/>
    </source>
</evidence>
<comment type="function">
    <text evidence="17">3'-5' exonuclease.</text>
</comment>
<name>A0A7T5JM70_9BACL</name>
<evidence type="ECO:0000313" key="20">
    <source>
        <dbReference type="EMBL" id="QQE72721.1"/>
    </source>
</evidence>
<dbReference type="InterPro" id="IPR014001">
    <property type="entry name" value="Helicase_ATP-bd"/>
</dbReference>
<sequence length="982" mass="111301">MNRFIVVDFETTGSHPRHGDSIIQIGAVTIDDSIVTESFSTLINPGQAIPPFIQQLTGISDEMVADAPTLEEILPRFLPMLEGRTFVAHNASFDLQFLQEALLSQGYYTFDGYVLDTVELSRFLLPMQGSYRLGELADDLQIEHDRPHQADSDAMATAGLFLHLLDILEQLPLVTIQRLQMLVASFRSDLSELLRYVEMKKWSSVEGFAEEGLEGGGENQPLDESATGRRQMPAESDKWDIYRQLALRKRPERLRASLKREERVTTPFDEVVEQMIAEKAAIAQNLPGYQRREAQESMMRAIFEAMESGSHLLVEAGTGTGKSLAYLLPSILWAKQHGEPVIISTNTIQLQEQLFHKEIPALTQSLPFSFRASTLKGRGNYLCLRKFEQSLDEATEGSSQELLMVKGQMVAWLTQTETGDVEELSMPAAGQQYWQQVKSDTESCLHRKCPWFSRCYYFQAREKANEADLLIVNHALLVSDLQAEHRILPAHDIVVIDEAHHLEDVATHHMGKQFSTTQLLFLLDRANPSEGSFLKRFAEELYDHSSDEGRDEVRATIGKLQKAFPPLRDKALQLTQLIYQWAADRGEETSDTGRDTVRYRISSFSGKHERIRKTARRVMEEMGVFAGDLDALLRRMPAGEQQSFELSSLFTDVSGLVKEWQAVLEMIHFFLLEAQDEYVSWMEIESRTPKKQVFFYAAPLDIASNLEEPLFAERRSVILTSATLTVKDSFSYILERMGLDQLPEHRVRTLLLPSPFSYEKQGLLLIPSDLPLLGKESEQHYLEAVIQGCVDTVRAANGRTMILFTSYSMLRQVYQGMKEQLGEEGYTLLGHGIDSNNRTKLVRLFQREAKTVLLGTSSFWEGVDIPGEALSCLVIVRLPFTPPNHPVYQARAERLKERGKNAFMSLALPQAVIQFKQGVGRLIRHHEDRGAVIVLDARIVESRYGRSFLKSLPPFDVRTGPWTSLREEIRPYLEGMQSLSDS</sequence>
<keyword evidence="11" id="KW-0408">Iron</keyword>
<dbReference type="PANTHER" id="PTHR11472:SF34">
    <property type="entry name" value="REGULATOR OF TELOMERE ELONGATION HELICASE 1"/>
    <property type="match status" value="1"/>
</dbReference>
<evidence type="ECO:0000256" key="15">
    <source>
        <dbReference type="ARBA" id="ARBA00023235"/>
    </source>
</evidence>
<dbReference type="CDD" id="cd06127">
    <property type="entry name" value="DEDDh"/>
    <property type="match status" value="1"/>
</dbReference>
<evidence type="ECO:0000256" key="13">
    <source>
        <dbReference type="ARBA" id="ARBA00023125"/>
    </source>
</evidence>
<evidence type="ECO:0000256" key="8">
    <source>
        <dbReference type="ARBA" id="ARBA00022806"/>
    </source>
</evidence>
<dbReference type="GO" id="GO:0043139">
    <property type="term" value="F:5'-3' DNA helicase activity"/>
    <property type="evidence" value="ECO:0007669"/>
    <property type="project" value="UniProtKB-EC"/>
</dbReference>
<keyword evidence="3 17" id="KW-0540">Nuclease</keyword>
<evidence type="ECO:0000259" key="19">
    <source>
        <dbReference type="PROSITE" id="PS51193"/>
    </source>
</evidence>
<dbReference type="SUPFAM" id="SSF52540">
    <property type="entry name" value="P-loop containing nucleoside triphosphate hydrolases"/>
    <property type="match status" value="1"/>
</dbReference>
<dbReference type="GO" id="GO:0016818">
    <property type="term" value="F:hydrolase activity, acting on acid anhydrides, in phosphorus-containing anhydrides"/>
    <property type="evidence" value="ECO:0007669"/>
    <property type="project" value="InterPro"/>
</dbReference>
<dbReference type="GO" id="GO:0046872">
    <property type="term" value="F:metal ion binding"/>
    <property type="evidence" value="ECO:0007669"/>
    <property type="project" value="UniProtKB-KW"/>
</dbReference>
<dbReference type="EC" id="3.1.-.-" evidence="17"/>
<evidence type="ECO:0000313" key="21">
    <source>
        <dbReference type="EMBL" id="QUO39799.1"/>
    </source>
</evidence>
<dbReference type="InterPro" id="IPR006555">
    <property type="entry name" value="ATP-dep_Helicase_C"/>
</dbReference>
<dbReference type="GO" id="GO:0003887">
    <property type="term" value="F:DNA-directed DNA polymerase activity"/>
    <property type="evidence" value="ECO:0007669"/>
    <property type="project" value="InterPro"/>
</dbReference>
<dbReference type="InterPro" id="IPR006310">
    <property type="entry name" value="DinG"/>
</dbReference>
<dbReference type="InterPro" id="IPR036397">
    <property type="entry name" value="RNaseH_sf"/>
</dbReference>
<keyword evidence="4" id="KW-0479">Metal-binding</keyword>
<accession>A0A7T5JM70</accession>
<dbReference type="GO" id="GO:0006281">
    <property type="term" value="P:DNA repair"/>
    <property type="evidence" value="ECO:0007669"/>
    <property type="project" value="UniProtKB-KW"/>
</dbReference>
<feature type="short sequence motif" description="DEAH box" evidence="17">
    <location>
        <begin position="497"/>
        <end position="500"/>
    </location>
</feature>
<keyword evidence="15" id="KW-0413">Isomerase</keyword>
<evidence type="ECO:0000256" key="17">
    <source>
        <dbReference type="HAMAP-Rule" id="MF_02206"/>
    </source>
</evidence>
<evidence type="ECO:0000256" key="9">
    <source>
        <dbReference type="ARBA" id="ARBA00022839"/>
    </source>
</evidence>
<comment type="catalytic activity">
    <reaction evidence="16">
        <text>ATP + H2O = ADP + phosphate + H(+)</text>
        <dbReference type="Rhea" id="RHEA:13065"/>
        <dbReference type="ChEBI" id="CHEBI:15377"/>
        <dbReference type="ChEBI" id="CHEBI:15378"/>
        <dbReference type="ChEBI" id="CHEBI:30616"/>
        <dbReference type="ChEBI" id="CHEBI:43474"/>
        <dbReference type="ChEBI" id="CHEBI:456216"/>
        <dbReference type="EC" id="5.6.2.3"/>
    </reaction>
</comment>
<dbReference type="InterPro" id="IPR010614">
    <property type="entry name" value="RAD3-like_helicase_DEAD"/>
</dbReference>